<dbReference type="GO" id="GO:0016987">
    <property type="term" value="F:sigma factor activity"/>
    <property type="evidence" value="ECO:0007669"/>
    <property type="project" value="UniProtKB-KW"/>
</dbReference>
<dbReference type="Gene3D" id="3.30.750.24">
    <property type="entry name" value="STAS domain"/>
    <property type="match status" value="1"/>
</dbReference>
<dbReference type="SUPFAM" id="SSF88659">
    <property type="entry name" value="Sigma3 and sigma4 domains of RNA polymerase sigma factors"/>
    <property type="match status" value="2"/>
</dbReference>
<dbReference type="Gene3D" id="1.20.120.1810">
    <property type="match status" value="1"/>
</dbReference>
<dbReference type="InterPro" id="IPR007624">
    <property type="entry name" value="RNA_pol_sigma70_r3"/>
</dbReference>
<dbReference type="EMBL" id="VIWY01000003">
    <property type="protein sequence ID" value="TWG21152.1"/>
    <property type="molecule type" value="Genomic_DNA"/>
</dbReference>
<dbReference type="CDD" id="cd06171">
    <property type="entry name" value="Sigma70_r4"/>
    <property type="match status" value="1"/>
</dbReference>
<keyword evidence="3" id="KW-0238">DNA-binding</keyword>
<dbReference type="PROSITE" id="PS50801">
    <property type="entry name" value="STAS"/>
    <property type="match status" value="1"/>
</dbReference>
<dbReference type="GO" id="GO:0003677">
    <property type="term" value="F:DNA binding"/>
    <property type="evidence" value="ECO:0007669"/>
    <property type="project" value="UniProtKB-KW"/>
</dbReference>
<organism evidence="6 7">
    <name type="scientific">Actinoplanes teichomyceticus</name>
    <dbReference type="NCBI Taxonomy" id="1867"/>
    <lineage>
        <taxon>Bacteria</taxon>
        <taxon>Bacillati</taxon>
        <taxon>Actinomycetota</taxon>
        <taxon>Actinomycetes</taxon>
        <taxon>Micromonosporales</taxon>
        <taxon>Micromonosporaceae</taxon>
        <taxon>Actinoplanes</taxon>
    </lineage>
</organism>
<dbReference type="InterPro" id="IPR013324">
    <property type="entry name" value="RNA_pol_sigma_r3/r4-like"/>
</dbReference>
<feature type="domain" description="STAS" evidence="5">
    <location>
        <begin position="297"/>
        <end position="387"/>
    </location>
</feature>
<dbReference type="InterPro" id="IPR002645">
    <property type="entry name" value="STAS_dom"/>
</dbReference>
<dbReference type="AlphaFoldDB" id="A0A561WBB4"/>
<keyword evidence="4" id="KW-0804">Transcription</keyword>
<dbReference type="InterPro" id="IPR007630">
    <property type="entry name" value="RNA_pol_sigma70_r4"/>
</dbReference>
<dbReference type="InterPro" id="IPR007627">
    <property type="entry name" value="RNA_pol_sigma70_r2"/>
</dbReference>
<evidence type="ECO:0000313" key="6">
    <source>
        <dbReference type="EMBL" id="TWG21152.1"/>
    </source>
</evidence>
<sequence>MRFEQQTATDPTGSRGTGTVREDFDEMARRYAAERSVGDSTRACRLRDEMVCAAMPLAVRLARRYRGRSEPLADLEQVARLGLVKAVDRYDPERGSFTAYAITTVLGELKRYLRDCTWGVHVPRRMQEMVLDVAQHESELTGELGRQPTTSETARRAGIDADDLDRARVSAAGYRPVSLNLPVSEDGAQLGDLFGQLDDALEGVVDRLTVADLMAALPDRERHVVVSVFYGARTQAGIAEELGISQMHVSRILSRALAWMREGLLTDRVPRWPAGADRMRTTFEIGSRLLATRDLEIRLAGEIDRDNAGDLRTALLDLIRRQPAGRRVLLRMGGVPLLDAAGLRVLLAVYEAARARGVVVVATGLTPFVRKIAVMSGLQPMLAAEDS</sequence>
<protein>
    <submittedName>
        <fullName evidence="6">RNA polymerase sigma-B factor</fullName>
    </submittedName>
</protein>
<dbReference type="OrthoDB" id="9804285at2"/>
<dbReference type="PANTHER" id="PTHR30385:SF4">
    <property type="entry name" value="RNA POLYMERASE SIGMA-E FACTOR"/>
    <property type="match status" value="1"/>
</dbReference>
<reference evidence="6 7" key="1">
    <citation type="submission" date="2019-06" db="EMBL/GenBank/DDBJ databases">
        <title>Sequencing the genomes of 1000 actinobacteria strains.</title>
        <authorList>
            <person name="Klenk H.-P."/>
        </authorList>
    </citation>
    <scope>NUCLEOTIDE SEQUENCE [LARGE SCALE GENOMIC DNA]</scope>
    <source>
        <strain evidence="6 7">DSM 43866</strain>
    </source>
</reference>
<evidence type="ECO:0000256" key="3">
    <source>
        <dbReference type="ARBA" id="ARBA00023125"/>
    </source>
</evidence>
<evidence type="ECO:0000259" key="5">
    <source>
        <dbReference type="PROSITE" id="PS50801"/>
    </source>
</evidence>
<dbReference type="GO" id="GO:0006352">
    <property type="term" value="P:DNA-templated transcription initiation"/>
    <property type="evidence" value="ECO:0007669"/>
    <property type="project" value="InterPro"/>
</dbReference>
<dbReference type="InterPro" id="IPR036513">
    <property type="entry name" value="STAS_dom_sf"/>
</dbReference>
<dbReference type="Pfam" id="PF04545">
    <property type="entry name" value="Sigma70_r4"/>
    <property type="match status" value="1"/>
</dbReference>
<dbReference type="Pfam" id="PF04539">
    <property type="entry name" value="Sigma70_r3"/>
    <property type="match status" value="1"/>
</dbReference>
<dbReference type="SUPFAM" id="SSF88946">
    <property type="entry name" value="Sigma2 domain of RNA polymerase sigma factors"/>
    <property type="match status" value="1"/>
</dbReference>
<comment type="caution">
    <text evidence="6">The sequence shown here is derived from an EMBL/GenBank/DDBJ whole genome shotgun (WGS) entry which is preliminary data.</text>
</comment>
<dbReference type="SUPFAM" id="SSF52091">
    <property type="entry name" value="SpoIIaa-like"/>
    <property type="match status" value="1"/>
</dbReference>
<dbReference type="InterPro" id="IPR036388">
    <property type="entry name" value="WH-like_DNA-bd_sf"/>
</dbReference>
<dbReference type="PANTHER" id="PTHR30385">
    <property type="entry name" value="SIGMA FACTOR F FLAGELLAR"/>
    <property type="match status" value="1"/>
</dbReference>
<name>A0A561WBB4_ACTTI</name>
<dbReference type="Pfam" id="PF13466">
    <property type="entry name" value="STAS_2"/>
    <property type="match status" value="1"/>
</dbReference>
<dbReference type="Gene3D" id="1.10.10.10">
    <property type="entry name" value="Winged helix-like DNA-binding domain superfamily/Winged helix DNA-binding domain"/>
    <property type="match status" value="2"/>
</dbReference>
<accession>A0A561WBB4</accession>
<keyword evidence="7" id="KW-1185">Reference proteome</keyword>
<evidence type="ECO:0000256" key="2">
    <source>
        <dbReference type="ARBA" id="ARBA00023082"/>
    </source>
</evidence>
<keyword evidence="2" id="KW-0731">Sigma factor</keyword>
<dbReference type="CDD" id="cd07043">
    <property type="entry name" value="STAS_anti-anti-sigma_factors"/>
    <property type="match status" value="1"/>
</dbReference>
<keyword evidence="1" id="KW-0805">Transcription regulation</keyword>
<evidence type="ECO:0000256" key="1">
    <source>
        <dbReference type="ARBA" id="ARBA00023015"/>
    </source>
</evidence>
<dbReference type="InterPro" id="IPR058548">
    <property type="entry name" value="MlaB-like_STAS"/>
</dbReference>
<proteinExistence type="predicted"/>
<gene>
    <name evidence="6" type="ORF">FHX34_103682</name>
</gene>
<dbReference type="InterPro" id="IPR014284">
    <property type="entry name" value="RNA_pol_sigma-70_dom"/>
</dbReference>
<dbReference type="Proteomes" id="UP000320239">
    <property type="component" value="Unassembled WGS sequence"/>
</dbReference>
<dbReference type="RefSeq" id="WP_122979817.1">
    <property type="nucleotide sequence ID" value="NZ_BOMX01000116.1"/>
</dbReference>
<dbReference type="InterPro" id="IPR013325">
    <property type="entry name" value="RNA_pol_sigma_r2"/>
</dbReference>
<dbReference type="Pfam" id="PF04542">
    <property type="entry name" value="Sigma70_r2"/>
    <property type="match status" value="1"/>
</dbReference>
<evidence type="ECO:0000256" key="4">
    <source>
        <dbReference type="ARBA" id="ARBA00023163"/>
    </source>
</evidence>
<dbReference type="NCBIfam" id="TIGR02937">
    <property type="entry name" value="sigma70-ECF"/>
    <property type="match status" value="1"/>
</dbReference>
<evidence type="ECO:0000313" key="7">
    <source>
        <dbReference type="Proteomes" id="UP000320239"/>
    </source>
</evidence>